<evidence type="ECO:0000256" key="1">
    <source>
        <dbReference type="SAM" id="MobiDB-lite"/>
    </source>
</evidence>
<keyword evidence="2" id="KW-1133">Transmembrane helix</keyword>
<name>A0A158M8I0_9BORD</name>
<reference evidence="3 4" key="1">
    <citation type="submission" date="2014-03" db="EMBL/GenBank/DDBJ databases">
        <title>Genome sequence of Bordetella holmseii.</title>
        <authorList>
            <person name="Harvill E."/>
            <person name="Goodfield L.L."/>
            <person name="Ivanov Y."/>
            <person name="Meyer J.A."/>
            <person name="Newth C."/>
            <person name="Cassiday P."/>
            <person name="Tondella M.L."/>
            <person name="Liao P."/>
            <person name="Zimmerman J."/>
            <person name="Meert K."/>
            <person name="Wessel D."/>
            <person name="Berger J."/>
            <person name="Dean J.M."/>
            <person name="Holubkov R."/>
            <person name="Burr J."/>
            <person name="Liu T."/>
            <person name="Brinkac L.M."/>
            <person name="Sanka R."/>
            <person name="Kim M."/>
            <person name="Losada L."/>
        </authorList>
    </citation>
    <scope>NUCLEOTIDE SEQUENCE [LARGE SCALE GENOMIC DNA]</scope>
    <source>
        <strain evidence="3 4">CDC-H585-BH</strain>
    </source>
</reference>
<organism evidence="3 4">
    <name type="scientific">Bordetella holmesii CDC-H585-BH</name>
    <dbReference type="NCBI Taxonomy" id="1331206"/>
    <lineage>
        <taxon>Bacteria</taxon>
        <taxon>Pseudomonadati</taxon>
        <taxon>Pseudomonadota</taxon>
        <taxon>Betaproteobacteria</taxon>
        <taxon>Burkholderiales</taxon>
        <taxon>Alcaligenaceae</taxon>
        <taxon>Bordetella</taxon>
    </lineage>
</organism>
<accession>A0A158M8I0</accession>
<feature type="transmembrane region" description="Helical" evidence="2">
    <location>
        <begin position="51"/>
        <end position="68"/>
    </location>
</feature>
<protein>
    <submittedName>
        <fullName evidence="3">Putative N-acetyltransferase YedL</fullName>
    </submittedName>
</protein>
<keyword evidence="3" id="KW-0808">Transferase</keyword>
<dbReference type="STRING" id="35814.BBB42_02500"/>
<sequence length="334" mass="35612">MPRMIPVSLPGGNFYVTMGLSLVCLATLLTWGATLVRSLDARLWLADHRRIGALLMALLAGVGAIFPYQQLSNWVEGQREARAEAARRTVLEQARDLAGVHMPAGTQLRLRTAGQPDSFDQAIFPAPTPVAGIKAAQLVRHFDADGTATSWSIGLAGDASVSGWTCSRGHRVEFRVDHNTPQFASCHLASGNELDAQKLPTGTWLQSTPEGWLLRTDGSEAFRVDGLDLLKTDVRLAPDRRRIGFEGLLAHESARGEMTYPAGTRVTLAGTHVPGAQPGDLLFSPSRGRSARRSGGSDVAAGQSVLQAPDGLVRAVLDNRAAGVLDVASMRVGP</sequence>
<evidence type="ECO:0000313" key="4">
    <source>
        <dbReference type="Proteomes" id="UP000026682"/>
    </source>
</evidence>
<keyword evidence="2" id="KW-0472">Membrane</keyword>
<keyword evidence="2" id="KW-0812">Transmembrane</keyword>
<dbReference type="AlphaFoldDB" id="A0A158M8I0"/>
<evidence type="ECO:0000256" key="2">
    <source>
        <dbReference type="SAM" id="Phobius"/>
    </source>
</evidence>
<feature type="transmembrane region" description="Helical" evidence="2">
    <location>
        <begin position="12"/>
        <end position="39"/>
    </location>
</feature>
<dbReference type="EMBL" id="JFZZ01000016">
    <property type="protein sequence ID" value="KAK98599.1"/>
    <property type="molecule type" value="Genomic_DNA"/>
</dbReference>
<dbReference type="Proteomes" id="UP000026682">
    <property type="component" value="Unassembled WGS sequence"/>
</dbReference>
<gene>
    <name evidence="3" type="ORF">L497_3632</name>
</gene>
<evidence type="ECO:0000313" key="3">
    <source>
        <dbReference type="EMBL" id="KAK98599.1"/>
    </source>
</evidence>
<dbReference type="GO" id="GO:0016740">
    <property type="term" value="F:transferase activity"/>
    <property type="evidence" value="ECO:0007669"/>
    <property type="project" value="UniProtKB-KW"/>
</dbReference>
<feature type="region of interest" description="Disordered" evidence="1">
    <location>
        <begin position="276"/>
        <end position="302"/>
    </location>
</feature>
<proteinExistence type="predicted"/>
<dbReference type="PATRIC" id="fig|1331206.3.peg.452"/>
<feature type="compositionally biased region" description="Low complexity" evidence="1">
    <location>
        <begin position="293"/>
        <end position="302"/>
    </location>
</feature>
<comment type="caution">
    <text evidence="3">The sequence shown here is derived from an EMBL/GenBank/DDBJ whole genome shotgun (WGS) entry which is preliminary data.</text>
</comment>